<name>A0A7Z9CRZ7_RAOTE</name>
<accession>A0A7Z9CRZ7</accession>
<dbReference type="EMBL" id="LR134253">
    <property type="protein sequence ID" value="VED48518.1"/>
    <property type="molecule type" value="Genomic_DNA"/>
</dbReference>
<proteinExistence type="predicted"/>
<dbReference type="Proteomes" id="UP000267630">
    <property type="component" value="Chromosome 3"/>
</dbReference>
<dbReference type="AlphaFoldDB" id="A0A7Z9CRZ7"/>
<gene>
    <name evidence="1" type="ORF">NCTC9997_02169</name>
</gene>
<reference evidence="1 2" key="1">
    <citation type="submission" date="2018-12" db="EMBL/GenBank/DDBJ databases">
        <authorList>
            <consortium name="Pathogen Informatics"/>
        </authorList>
    </citation>
    <scope>NUCLEOTIDE SEQUENCE [LARGE SCALE GENOMIC DNA]</scope>
    <source>
        <strain evidence="1 2">NCTC9997</strain>
    </source>
</reference>
<organism evidence="1 2">
    <name type="scientific">Raoultella terrigena</name>
    <name type="common">Klebsiella terrigena</name>
    <dbReference type="NCBI Taxonomy" id="577"/>
    <lineage>
        <taxon>Bacteria</taxon>
        <taxon>Pseudomonadati</taxon>
        <taxon>Pseudomonadota</taxon>
        <taxon>Gammaproteobacteria</taxon>
        <taxon>Enterobacterales</taxon>
        <taxon>Enterobacteriaceae</taxon>
        <taxon>Klebsiella/Raoultella group</taxon>
        <taxon>Raoultella</taxon>
    </lineage>
</organism>
<keyword evidence="2" id="KW-1185">Reference proteome</keyword>
<sequence length="78" mass="8095">MARKMPVYAVRPGEAEAGQMLNAGLTVITDSFPDSGAHALSGLRDRIRFVAPVSAARPGEAGQMLNAGLTVITRGFPG</sequence>
<protein>
    <submittedName>
        <fullName evidence="1">Uncharacterized protein</fullName>
    </submittedName>
</protein>
<evidence type="ECO:0000313" key="1">
    <source>
        <dbReference type="EMBL" id="VED48518.1"/>
    </source>
</evidence>
<evidence type="ECO:0000313" key="2">
    <source>
        <dbReference type="Proteomes" id="UP000267630"/>
    </source>
</evidence>